<protein>
    <submittedName>
        <fullName evidence="2">Uncharacterized protein</fullName>
    </submittedName>
</protein>
<name>C4IYY8_MAIZE</name>
<evidence type="ECO:0000256" key="1">
    <source>
        <dbReference type="SAM" id="MobiDB-lite"/>
    </source>
</evidence>
<feature type="compositionally biased region" description="Basic residues" evidence="1">
    <location>
        <begin position="70"/>
        <end position="98"/>
    </location>
</feature>
<organism evidence="2">
    <name type="scientific">Zea mays</name>
    <name type="common">Maize</name>
    <dbReference type="NCBI Taxonomy" id="4577"/>
    <lineage>
        <taxon>Eukaryota</taxon>
        <taxon>Viridiplantae</taxon>
        <taxon>Streptophyta</taxon>
        <taxon>Embryophyta</taxon>
        <taxon>Tracheophyta</taxon>
        <taxon>Spermatophyta</taxon>
        <taxon>Magnoliopsida</taxon>
        <taxon>Liliopsida</taxon>
        <taxon>Poales</taxon>
        <taxon>Poaceae</taxon>
        <taxon>PACMAD clade</taxon>
        <taxon>Panicoideae</taxon>
        <taxon>Andropogonodae</taxon>
        <taxon>Andropogoneae</taxon>
        <taxon>Tripsacinae</taxon>
        <taxon>Zea</taxon>
    </lineage>
</organism>
<sequence length="107" mass="12351">MNLELEMLHHNTQRIQATHQPDTHLTPRSKHAQSCNPFRSVHSYTKRYPKTISRWVHGTFARGRSLPGSLRRRRKAGKLRRLSYTRARSASRSHRRRPPICCGGGAA</sequence>
<dbReference type="EMBL" id="BT083785">
    <property type="protein sequence ID" value="ACR34138.1"/>
    <property type="molecule type" value="mRNA"/>
</dbReference>
<feature type="region of interest" description="Disordered" evidence="1">
    <location>
        <begin position="14"/>
        <end position="35"/>
    </location>
</feature>
<dbReference type="AlphaFoldDB" id="C4IYY8"/>
<reference evidence="2" key="2">
    <citation type="submission" date="2012-06" db="EMBL/GenBank/DDBJ databases">
        <authorList>
            <person name="Yu Y."/>
            <person name="Currie J."/>
            <person name="Lomeli R."/>
            <person name="Angelova A."/>
            <person name="Collura K."/>
            <person name="Wissotski M."/>
            <person name="Campos D."/>
            <person name="Kudrna D."/>
            <person name="Golser W."/>
            <person name="Ashely E."/>
            <person name="Descour A."/>
            <person name="Fernandes J."/>
            <person name="Soderlund C."/>
            <person name="Walbot V."/>
        </authorList>
    </citation>
    <scope>NUCLEOTIDE SEQUENCE</scope>
    <source>
        <strain evidence="2">B73</strain>
    </source>
</reference>
<proteinExistence type="evidence at transcript level"/>
<accession>C4IYY8</accession>
<reference evidence="2" key="1">
    <citation type="journal article" date="2009" name="PLoS Genet.">
        <title>Sequencing, mapping, and analysis of 27,455 maize full-length cDNAs.</title>
        <authorList>
            <person name="Soderlund C."/>
            <person name="Descour A."/>
            <person name="Kudrna D."/>
            <person name="Bomhoff M."/>
            <person name="Boyd L."/>
            <person name="Currie J."/>
            <person name="Angelova A."/>
            <person name="Collura K."/>
            <person name="Wissotski M."/>
            <person name="Ashley E."/>
            <person name="Morrow D."/>
            <person name="Fernandes J."/>
            <person name="Walbot V."/>
            <person name="Yu Y."/>
        </authorList>
    </citation>
    <scope>NUCLEOTIDE SEQUENCE</scope>
    <source>
        <strain evidence="2">B73</strain>
    </source>
</reference>
<evidence type="ECO:0000313" key="2">
    <source>
        <dbReference type="EMBL" id="ACR34138.1"/>
    </source>
</evidence>
<feature type="region of interest" description="Disordered" evidence="1">
    <location>
        <begin position="70"/>
        <end position="107"/>
    </location>
</feature>